<evidence type="ECO:0000256" key="1">
    <source>
        <dbReference type="SAM" id="MobiDB-lite"/>
    </source>
</evidence>
<dbReference type="VEuPathDB" id="FungiDB:BTJ68_01343"/>
<proteinExistence type="predicted"/>
<feature type="compositionally biased region" description="Basic and acidic residues" evidence="1">
    <location>
        <begin position="1"/>
        <end position="11"/>
    </location>
</feature>
<name>A0A3M7FHX1_HORWE</name>
<protein>
    <submittedName>
        <fullName evidence="2">Uncharacterized protein</fullName>
    </submittedName>
</protein>
<dbReference type="Proteomes" id="UP000269539">
    <property type="component" value="Unassembled WGS sequence"/>
</dbReference>
<feature type="non-terminal residue" evidence="2">
    <location>
        <position position="1"/>
    </location>
</feature>
<evidence type="ECO:0000313" key="2">
    <source>
        <dbReference type="EMBL" id="RMY87864.1"/>
    </source>
</evidence>
<feature type="region of interest" description="Disordered" evidence="1">
    <location>
        <begin position="1"/>
        <end position="21"/>
    </location>
</feature>
<comment type="caution">
    <text evidence="2">The sequence shown here is derived from an EMBL/GenBank/DDBJ whole genome shotgun (WGS) entry which is preliminary data.</text>
</comment>
<organism evidence="2 3">
    <name type="scientific">Hortaea werneckii</name>
    <name type="common">Black yeast</name>
    <name type="synonym">Cladosporium werneckii</name>
    <dbReference type="NCBI Taxonomy" id="91943"/>
    <lineage>
        <taxon>Eukaryota</taxon>
        <taxon>Fungi</taxon>
        <taxon>Dikarya</taxon>
        <taxon>Ascomycota</taxon>
        <taxon>Pezizomycotina</taxon>
        <taxon>Dothideomycetes</taxon>
        <taxon>Dothideomycetidae</taxon>
        <taxon>Mycosphaerellales</taxon>
        <taxon>Teratosphaeriaceae</taxon>
        <taxon>Hortaea</taxon>
    </lineage>
</organism>
<sequence length="260" mass="28801">IQTREVSHAFDRPPASSGRELCPTALDRTRRSESQENSETALLQAALEYLSVHSSTRVDWTKPDFYYIGVANALGVSLPLHKVYHAGIHELTLRLQSRFLTDVWFGRALSQELQSQEALAGSSLAQEGLSKCRDWLCLLSEKVGQNTHVLSILDAYEIAGAGALSAWVQRSAGLGVAREILRDCTRIDTLCASMLGYLSARFDAAKVLGSLLNGLKSNDSWQANQDVERFVQPSQAETLKPYAATVPRRMRELLHACRKE</sequence>
<dbReference type="AlphaFoldDB" id="A0A3M7FHX1"/>
<gene>
    <name evidence="2" type="ORF">D0864_06761</name>
</gene>
<dbReference type="EMBL" id="QWIO01000694">
    <property type="protein sequence ID" value="RMY87864.1"/>
    <property type="molecule type" value="Genomic_DNA"/>
</dbReference>
<accession>A0A3M7FHX1</accession>
<evidence type="ECO:0000313" key="3">
    <source>
        <dbReference type="Proteomes" id="UP000269539"/>
    </source>
</evidence>
<reference evidence="2 3" key="1">
    <citation type="journal article" date="2018" name="BMC Genomics">
        <title>Genomic evidence for intraspecific hybridization in a clonal and extremely halotolerant yeast.</title>
        <authorList>
            <person name="Gostincar C."/>
            <person name="Stajich J.E."/>
            <person name="Zupancic J."/>
            <person name="Zalar P."/>
            <person name="Gunde-Cimerman N."/>
        </authorList>
    </citation>
    <scope>NUCLEOTIDE SEQUENCE [LARGE SCALE GENOMIC DNA]</scope>
    <source>
        <strain evidence="2 3">EXF-10513</strain>
    </source>
</reference>